<keyword evidence="3" id="KW-1185">Reference proteome</keyword>
<proteinExistence type="predicted"/>
<dbReference type="AlphaFoldDB" id="A0A1X7S4D3"/>
<feature type="compositionally biased region" description="Basic and acidic residues" evidence="1">
    <location>
        <begin position="28"/>
        <end position="38"/>
    </location>
</feature>
<evidence type="ECO:0000256" key="1">
    <source>
        <dbReference type="SAM" id="MobiDB-lite"/>
    </source>
</evidence>
<organism evidence="2 3">
    <name type="scientific">Zymoseptoria tritici (strain ST99CH_3D7)</name>
    <dbReference type="NCBI Taxonomy" id="1276538"/>
    <lineage>
        <taxon>Eukaryota</taxon>
        <taxon>Fungi</taxon>
        <taxon>Dikarya</taxon>
        <taxon>Ascomycota</taxon>
        <taxon>Pezizomycotina</taxon>
        <taxon>Dothideomycetes</taxon>
        <taxon>Dothideomycetidae</taxon>
        <taxon>Mycosphaerellales</taxon>
        <taxon>Mycosphaerellaceae</taxon>
        <taxon>Zymoseptoria</taxon>
    </lineage>
</organism>
<evidence type="ECO:0000313" key="2">
    <source>
        <dbReference type="EMBL" id="SMQ54532.1"/>
    </source>
</evidence>
<feature type="compositionally biased region" description="Polar residues" evidence="1">
    <location>
        <begin position="39"/>
        <end position="49"/>
    </location>
</feature>
<protein>
    <submittedName>
        <fullName evidence="2">Uncharacterized protein</fullName>
    </submittedName>
</protein>
<dbReference type="Proteomes" id="UP000215127">
    <property type="component" value="Chromosome 10"/>
</dbReference>
<gene>
    <name evidence="2" type="ORF">ZT3D7_G9687</name>
</gene>
<accession>A0A1X7S4D3</accession>
<evidence type="ECO:0000313" key="3">
    <source>
        <dbReference type="Proteomes" id="UP000215127"/>
    </source>
</evidence>
<sequence length="192" mass="21457">MKEAGRSSRSNRLSLNASWERSPRKHRDSSLVKPKSEDINSQTSPNRWSSGPKAKTKAYAAKVHPKKYDDQPSFGILRSNTNVLDFMGRMPTGAEMISRLMRRALAPISHHLPPNIMSICFNLINAFSIPAIIDLTVAVLRSHRDQASSLEGFTRLLLYFHVAEDCVQPGNDSGILPRKACWITGVTQPSMR</sequence>
<feature type="region of interest" description="Disordered" evidence="1">
    <location>
        <begin position="1"/>
        <end position="64"/>
    </location>
</feature>
<reference evidence="2 3" key="1">
    <citation type="submission" date="2016-06" db="EMBL/GenBank/DDBJ databases">
        <authorList>
            <person name="Kjaerup R.B."/>
            <person name="Dalgaard T.S."/>
            <person name="Juul-Madsen H.R."/>
        </authorList>
    </citation>
    <scope>NUCLEOTIDE SEQUENCE [LARGE SCALE GENOMIC DNA]</scope>
</reference>
<name>A0A1X7S4D3_ZYMT9</name>
<feature type="compositionally biased region" description="Low complexity" evidence="1">
    <location>
        <begin position="7"/>
        <end position="16"/>
    </location>
</feature>
<dbReference type="EMBL" id="LT853701">
    <property type="protein sequence ID" value="SMQ54532.1"/>
    <property type="molecule type" value="Genomic_DNA"/>
</dbReference>